<dbReference type="Pfam" id="PF00078">
    <property type="entry name" value="RVT_1"/>
    <property type="match status" value="1"/>
</dbReference>
<reference evidence="3 4" key="1">
    <citation type="submission" date="2019-08" db="EMBL/GenBank/DDBJ databases">
        <authorList>
            <person name="Alioto T."/>
            <person name="Alioto T."/>
            <person name="Gomez Garrido J."/>
        </authorList>
    </citation>
    <scope>NUCLEOTIDE SEQUENCE [LARGE SCALE GENOMIC DNA]</scope>
</reference>
<dbReference type="InterPro" id="IPR006579">
    <property type="entry name" value="Pre_C2HC_dom"/>
</dbReference>
<dbReference type="Proteomes" id="UP000325440">
    <property type="component" value="Unassembled WGS sequence"/>
</dbReference>
<evidence type="ECO:0000256" key="1">
    <source>
        <dbReference type="SAM" id="MobiDB-lite"/>
    </source>
</evidence>
<dbReference type="PROSITE" id="PS50878">
    <property type="entry name" value="RT_POL"/>
    <property type="match status" value="1"/>
</dbReference>
<protein>
    <submittedName>
        <fullName evidence="3">Pre-C2HC domain,Zinc finger, CCHC-type,Reverse transcriptase domain</fullName>
    </submittedName>
</protein>
<sequence>MSQSSSKNIKSKLAATNIKDSVNIQTARLSNIQTANLNKVSTSVNTNRLDGNLVSTSMDSSSSANWSQVPISNSAKRNLSSSSSSDQNSPKIQQNNKKIFFTSNRFEVLSQDEPENTVLSDSTQLPLPESNPEGNINVGIKPALPPPVFVKGVISFPALYSELIEQIGVDNFSSQRRQTYTSCHSQSPPVHVQITYPLIKSELELRLFEVRQVTSVLHKTNKLPLFFVDLEPTIDSNDIYKLTSPIHTKIKVEEPYKSKTISQCINCQEYGHTKSYCGYPARCVRCGSNHSSSACPNPRDATPRCALCSDNHPSNYKGCSNYTILAPPGPTYWLISLRKKPDIIDIFESNIPYNLFCSTTNLLEPCSDHSAVLLTISVNPPIRPSLLKLFHHSTDRLKFHNLVDQNVKLQVSLKSPQEIDTVINNLTNIIQSAAWASGPTNTQFQNVAPSVPKHIRILISNKRRARALYQPTKRLLKYKPPLVPIKNPHGGFASTDAVKAQLFKDHLTEIFTPHPDIHIPLHTDTVKRFLDVPLPMFPAVKHFSPSDVKFTIQKYSLKKSPGFDLITADVARCLPKIAIVLLKIIFNACLRLSYFPTFWKFSITILVPKPNKPPELSSFFRPISLLPFFSKILERLILKRILPYISTSSVLPDTQFGFRSAHSTIHQLHRLVDAISFSLEKKSYCSCVFLDISEAFYRVWHDGLLYKIKPIFHPTYYLLIKSYLTDRYFQVRVGASFSGIGKINSGVPQGGILSPTLFNIYIADQPTSPHTTVAEFADDKAIISIHENPLIASQYLQIHLDLMSD</sequence>
<accession>A0A5E4N886</accession>
<dbReference type="SUPFAM" id="SSF56672">
    <property type="entry name" value="DNA/RNA polymerases"/>
    <property type="match status" value="1"/>
</dbReference>
<keyword evidence="3" id="KW-0548">Nucleotidyltransferase</keyword>
<gene>
    <name evidence="3" type="ORF">CINCED_3A019697</name>
</gene>
<evidence type="ECO:0000313" key="4">
    <source>
        <dbReference type="Proteomes" id="UP000325440"/>
    </source>
</evidence>
<organism evidence="3 4">
    <name type="scientific">Cinara cedri</name>
    <dbReference type="NCBI Taxonomy" id="506608"/>
    <lineage>
        <taxon>Eukaryota</taxon>
        <taxon>Metazoa</taxon>
        <taxon>Ecdysozoa</taxon>
        <taxon>Arthropoda</taxon>
        <taxon>Hexapoda</taxon>
        <taxon>Insecta</taxon>
        <taxon>Pterygota</taxon>
        <taxon>Neoptera</taxon>
        <taxon>Paraneoptera</taxon>
        <taxon>Hemiptera</taxon>
        <taxon>Sternorrhyncha</taxon>
        <taxon>Aphidomorpha</taxon>
        <taxon>Aphidoidea</taxon>
        <taxon>Aphididae</taxon>
        <taxon>Lachninae</taxon>
        <taxon>Cinara</taxon>
    </lineage>
</organism>
<dbReference type="PANTHER" id="PTHR19446">
    <property type="entry name" value="REVERSE TRANSCRIPTASES"/>
    <property type="match status" value="1"/>
</dbReference>
<keyword evidence="3" id="KW-0695">RNA-directed DNA polymerase</keyword>
<feature type="region of interest" description="Disordered" evidence="1">
    <location>
        <begin position="112"/>
        <end position="131"/>
    </location>
</feature>
<dbReference type="InterPro" id="IPR043502">
    <property type="entry name" value="DNA/RNA_pol_sf"/>
</dbReference>
<dbReference type="InterPro" id="IPR000477">
    <property type="entry name" value="RT_dom"/>
</dbReference>
<feature type="region of interest" description="Disordered" evidence="1">
    <location>
        <begin position="55"/>
        <end position="94"/>
    </location>
</feature>
<keyword evidence="4" id="KW-1185">Reference proteome</keyword>
<dbReference type="CDD" id="cd01650">
    <property type="entry name" value="RT_nLTR_like"/>
    <property type="match status" value="1"/>
</dbReference>
<dbReference type="EMBL" id="CABPRJ010001895">
    <property type="protein sequence ID" value="VVC39413.1"/>
    <property type="molecule type" value="Genomic_DNA"/>
</dbReference>
<name>A0A5E4N886_9HEMI</name>
<proteinExistence type="predicted"/>
<evidence type="ECO:0000259" key="2">
    <source>
        <dbReference type="PROSITE" id="PS50878"/>
    </source>
</evidence>
<dbReference type="AlphaFoldDB" id="A0A5E4N886"/>
<dbReference type="OrthoDB" id="6624230at2759"/>
<evidence type="ECO:0000313" key="3">
    <source>
        <dbReference type="EMBL" id="VVC39413.1"/>
    </source>
</evidence>
<dbReference type="GO" id="GO:0003964">
    <property type="term" value="F:RNA-directed DNA polymerase activity"/>
    <property type="evidence" value="ECO:0007669"/>
    <property type="project" value="UniProtKB-KW"/>
</dbReference>
<feature type="compositionally biased region" description="Low complexity" evidence="1">
    <location>
        <begin position="72"/>
        <end position="89"/>
    </location>
</feature>
<feature type="compositionally biased region" description="Polar residues" evidence="1">
    <location>
        <begin position="55"/>
        <end position="71"/>
    </location>
</feature>
<dbReference type="Pfam" id="PF07530">
    <property type="entry name" value="PRE_C2HC"/>
    <property type="match status" value="1"/>
</dbReference>
<keyword evidence="3" id="KW-0808">Transferase</keyword>
<feature type="domain" description="Reverse transcriptase" evidence="2">
    <location>
        <begin position="588"/>
        <end position="805"/>
    </location>
</feature>